<dbReference type="GO" id="GO:0015276">
    <property type="term" value="F:ligand-gated monoatomic ion channel activity"/>
    <property type="evidence" value="ECO:0007669"/>
    <property type="project" value="InterPro"/>
</dbReference>
<dbReference type="InterPro" id="IPR001638">
    <property type="entry name" value="Solute-binding_3/MltF_N"/>
</dbReference>
<sequence length="290" mass="31842">MNYLLNKKNKSILKKISVLAIVILFAGVSMACSNKKDSNKTTEVDKNIDVLDEIKESGKIRVATAPGYPPFEFVQAKNGKSEVLGADIDLAKKIAERLNLELEIKTMDFDALLPALQAGKADIVITGMTPNEKRKKAVDFSDIYFTGVNSVIVKSDFDKEIKTSDDLKKFKVGLQKGSTQEEYVNNILKAENSKSLTSVPDLITDLKNGNIDAILTSMTVAKINEKQNTGIKVIEDVDLKGTASEETAAIAIKKGNNKRLISEINSLIKELKDSGEYEKILNKNIDLASK</sequence>
<protein>
    <submittedName>
        <fullName evidence="5">Arginine ABC transporter substrate-binding protein</fullName>
    </submittedName>
</protein>
<accession>A0A2P7PYW5</accession>
<dbReference type="OrthoDB" id="9774451at2"/>
<dbReference type="RefSeq" id="WP_106777400.1">
    <property type="nucleotide sequence ID" value="NZ_JYGE01000007.1"/>
</dbReference>
<dbReference type="AlphaFoldDB" id="A0A2P7PYW5"/>
<keyword evidence="1 2" id="KW-0732">Signal</keyword>
<dbReference type="Pfam" id="PF00497">
    <property type="entry name" value="SBP_bac_3"/>
    <property type="match status" value="2"/>
</dbReference>
<gene>
    <name evidence="5" type="ORF">UF10_08595</name>
</gene>
<evidence type="ECO:0000259" key="3">
    <source>
        <dbReference type="SMART" id="SM00062"/>
    </source>
</evidence>
<evidence type="ECO:0000313" key="6">
    <source>
        <dbReference type="Proteomes" id="UP000241434"/>
    </source>
</evidence>
<feature type="chain" id="PRO_5015127705" evidence="2">
    <location>
        <begin position="32"/>
        <end position="290"/>
    </location>
</feature>
<proteinExistence type="predicted"/>
<feature type="signal peptide" evidence="2">
    <location>
        <begin position="1"/>
        <end position="31"/>
    </location>
</feature>
<dbReference type="SUPFAM" id="SSF53850">
    <property type="entry name" value="Periplasmic binding protein-like II"/>
    <property type="match status" value="1"/>
</dbReference>
<dbReference type="Proteomes" id="UP000241434">
    <property type="component" value="Unassembled WGS sequence"/>
</dbReference>
<dbReference type="Gene3D" id="3.40.190.10">
    <property type="entry name" value="Periplasmic binding protein-like II"/>
    <property type="match status" value="2"/>
</dbReference>
<evidence type="ECO:0000256" key="1">
    <source>
        <dbReference type="ARBA" id="ARBA00022729"/>
    </source>
</evidence>
<dbReference type="PANTHER" id="PTHR35936">
    <property type="entry name" value="MEMBRANE-BOUND LYTIC MUREIN TRANSGLYCOSYLASE F"/>
    <property type="match status" value="1"/>
</dbReference>
<name>A0A2P7PYW5_9FIRM</name>
<feature type="domain" description="Solute-binding protein family 3/N-terminal" evidence="3">
    <location>
        <begin position="59"/>
        <end position="288"/>
    </location>
</feature>
<reference evidence="5" key="1">
    <citation type="thesis" date="2015" institute="Rutgers" country="The State University of New Jersey, 14 College Farm Rd., New Brunswick, NJ, USA">
        <title>Ammonia toxicity in bacteria and its implications for treatment of and resource recovery from highly nitrogenous organic wastes.</title>
        <authorList>
            <person name="Luther A.K."/>
        </authorList>
    </citation>
    <scope>NUCLEOTIDE SEQUENCE</scope>
    <source>
        <strain evidence="5">RT-10B</strain>
    </source>
</reference>
<feature type="domain" description="Ionotropic glutamate receptor C-terminal" evidence="4">
    <location>
        <begin position="59"/>
        <end position="287"/>
    </location>
</feature>
<dbReference type="PANTHER" id="PTHR35936:SF17">
    <property type="entry name" value="ARGININE-BINDING EXTRACELLULAR PROTEIN ARTP"/>
    <property type="match status" value="1"/>
</dbReference>
<dbReference type="InterPro" id="IPR001320">
    <property type="entry name" value="Iontro_rcpt_C"/>
</dbReference>
<dbReference type="GO" id="GO:0016020">
    <property type="term" value="C:membrane"/>
    <property type="evidence" value="ECO:0007669"/>
    <property type="project" value="InterPro"/>
</dbReference>
<dbReference type="SMART" id="SM00062">
    <property type="entry name" value="PBPb"/>
    <property type="match status" value="1"/>
</dbReference>
<evidence type="ECO:0000313" key="5">
    <source>
        <dbReference type="EMBL" id="PSJ30905.1"/>
    </source>
</evidence>
<dbReference type="PROSITE" id="PS51257">
    <property type="entry name" value="PROKAR_LIPOPROTEIN"/>
    <property type="match status" value="1"/>
</dbReference>
<comment type="caution">
    <text evidence="5">The sequence shown here is derived from an EMBL/GenBank/DDBJ whole genome shotgun (WGS) entry which is preliminary data.</text>
</comment>
<dbReference type="EMBL" id="JYGE01000007">
    <property type="protein sequence ID" value="PSJ30905.1"/>
    <property type="molecule type" value="Genomic_DNA"/>
</dbReference>
<keyword evidence="6" id="KW-1185">Reference proteome</keyword>
<dbReference type="SMART" id="SM00079">
    <property type="entry name" value="PBPe"/>
    <property type="match status" value="1"/>
</dbReference>
<evidence type="ECO:0000256" key="2">
    <source>
        <dbReference type="SAM" id="SignalP"/>
    </source>
</evidence>
<organism evidence="5 6">
    <name type="scientific">Peptostreptococcus russellii</name>
    <dbReference type="NCBI Taxonomy" id="215200"/>
    <lineage>
        <taxon>Bacteria</taxon>
        <taxon>Bacillati</taxon>
        <taxon>Bacillota</taxon>
        <taxon>Clostridia</taxon>
        <taxon>Peptostreptococcales</taxon>
        <taxon>Peptostreptococcaceae</taxon>
        <taxon>Peptostreptococcus</taxon>
    </lineage>
</organism>
<evidence type="ECO:0000259" key="4">
    <source>
        <dbReference type="SMART" id="SM00079"/>
    </source>
</evidence>